<feature type="active site" description="Nucleophile" evidence="9">
    <location>
        <position position="304"/>
    </location>
</feature>
<evidence type="ECO:0000256" key="3">
    <source>
        <dbReference type="ARBA" id="ARBA00022723"/>
    </source>
</evidence>
<accession>A0A0G3G120</accession>
<dbReference type="InterPro" id="IPR036144">
    <property type="entry name" value="RibA-like_sf"/>
</dbReference>
<dbReference type="STRING" id="106634.TVD_05755"/>
<feature type="binding site" evidence="9">
    <location>
        <position position="241"/>
    </location>
    <ligand>
        <name>Zn(2+)</name>
        <dbReference type="ChEBI" id="CHEBI:29105"/>
        <note>catalytic</note>
    </ligand>
</feature>
<comment type="similarity">
    <text evidence="9">Belongs to the GTP cyclohydrolase II family.</text>
</comment>
<dbReference type="GO" id="GO:0005829">
    <property type="term" value="C:cytosol"/>
    <property type="evidence" value="ECO:0007669"/>
    <property type="project" value="TreeGrafter"/>
</dbReference>
<reference evidence="11 12" key="1">
    <citation type="submission" date="2015-04" db="EMBL/GenBank/DDBJ databases">
        <title>Complete Sequence for the Genome of the Thioalkalivibrio versutus D301.</title>
        <authorList>
            <person name="Mu T."/>
            <person name="Zhou J."/>
            <person name="Xu X."/>
        </authorList>
    </citation>
    <scope>NUCLEOTIDE SEQUENCE [LARGE SCALE GENOMIC DNA]</scope>
    <source>
        <strain evidence="11 12">D301</strain>
    </source>
</reference>
<sequence length="381" mass="40804">MHNADRGIFDLRRGHPVLVSGSQSSVLVAAVEGLTPVLLDRLTHMTGSAPRLILTAHRASAMGWSQPLQEGWEGVALEFAPNTDPEALFTLASAPEASNETTHPYAAIGQPTVVRALPAEVAALELVRAGRLLPAVVAAPVPEPVPEAIRTALADGMFLDVDEQEARAVAKHPRLELAYVSEAPVPLADAPVTRFMLFREGNGILEHVAVLIGEPRDWPDAVPVRLHSACLTGDLFGSLRCDCGDQLRLGVKTINDSGGGVLLYLAQEGRGIGLANKLRAYTMQTAGLDTIDSDCQLGFEADGRRYDAAVEMLEFLGIDSVRLLTNNPGKMDALRAGGIEVVAREPVHGKLNPHNLRYLSTKADRGGHWLQELLASEAERG</sequence>
<dbReference type="InterPro" id="IPR032677">
    <property type="entry name" value="GTP_cyclohydro_II"/>
</dbReference>
<evidence type="ECO:0000256" key="2">
    <source>
        <dbReference type="ARBA" id="ARBA00022619"/>
    </source>
</evidence>
<comment type="cofactor">
    <cofactor evidence="9">
        <name>Zn(2+)</name>
        <dbReference type="ChEBI" id="CHEBI:29105"/>
    </cofactor>
    <text evidence="9">Binds 1 zinc ion per subunit.</text>
</comment>
<feature type="binding site" evidence="9">
    <location>
        <position position="330"/>
    </location>
    <ligand>
        <name>GTP</name>
        <dbReference type="ChEBI" id="CHEBI:37565"/>
    </ligand>
</feature>
<comment type="function">
    <text evidence="9">Catalyzes the conversion of GTP to 2,5-diamino-6-ribosylamino-4(3H)-pyrimidinone 5'-phosphate (DARP), formate and pyrophosphate.</text>
</comment>
<keyword evidence="3 9" id="KW-0479">Metal-binding</keyword>
<feature type="domain" description="GTP cyclohydrolase II" evidence="10">
    <location>
        <begin position="182"/>
        <end position="345"/>
    </location>
</feature>
<feature type="binding site" evidence="9">
    <location>
        <begin position="225"/>
        <end position="229"/>
    </location>
    <ligand>
        <name>GTP</name>
        <dbReference type="ChEBI" id="CHEBI:37565"/>
    </ligand>
</feature>
<name>A0A0G3G120_9GAMM</name>
<evidence type="ECO:0000313" key="11">
    <source>
        <dbReference type="EMBL" id="AKJ94895.1"/>
    </source>
</evidence>
<dbReference type="Gene3D" id="3.40.50.10990">
    <property type="entry name" value="GTP cyclohydrolase II"/>
    <property type="match status" value="1"/>
</dbReference>
<feature type="binding site" evidence="9">
    <location>
        <position position="243"/>
    </location>
    <ligand>
        <name>Zn(2+)</name>
        <dbReference type="ChEBI" id="CHEBI:29105"/>
        <note>catalytic</note>
    </ligand>
</feature>
<evidence type="ECO:0000313" key="12">
    <source>
        <dbReference type="Proteomes" id="UP000064201"/>
    </source>
</evidence>
<keyword evidence="5 9" id="KW-0378">Hydrolase</keyword>
<dbReference type="OrthoDB" id="9793111at2"/>
<dbReference type="PATRIC" id="fig|106634.4.peg.1173"/>
<evidence type="ECO:0000256" key="1">
    <source>
        <dbReference type="ARBA" id="ARBA00004853"/>
    </source>
</evidence>
<keyword evidence="6 9" id="KW-0862">Zinc</keyword>
<dbReference type="GO" id="GO:0003935">
    <property type="term" value="F:GTP cyclohydrolase II activity"/>
    <property type="evidence" value="ECO:0007669"/>
    <property type="project" value="UniProtKB-UniRule"/>
</dbReference>
<dbReference type="NCBIfam" id="NF001591">
    <property type="entry name" value="PRK00393.1"/>
    <property type="match status" value="1"/>
</dbReference>
<dbReference type="AlphaFoldDB" id="A0A0G3G120"/>
<dbReference type="UniPathway" id="UPA00275">
    <property type="reaction ID" value="UER00400"/>
</dbReference>
<dbReference type="CDD" id="cd00641">
    <property type="entry name" value="GTP_cyclohydro2"/>
    <property type="match status" value="1"/>
</dbReference>
<evidence type="ECO:0000256" key="8">
    <source>
        <dbReference type="ARBA" id="ARBA00049295"/>
    </source>
</evidence>
<dbReference type="Pfam" id="PF00925">
    <property type="entry name" value="GTP_cyclohydro2"/>
    <property type="match status" value="1"/>
</dbReference>
<dbReference type="EMBL" id="CP011367">
    <property type="protein sequence ID" value="AKJ94895.1"/>
    <property type="molecule type" value="Genomic_DNA"/>
</dbReference>
<keyword evidence="2 9" id="KW-0686">Riboflavin biosynthesis</keyword>
<feature type="binding site" evidence="9">
    <location>
        <position position="230"/>
    </location>
    <ligand>
        <name>Zn(2+)</name>
        <dbReference type="ChEBI" id="CHEBI:29105"/>
        <note>catalytic</note>
    </ligand>
</feature>
<dbReference type="GO" id="GO:0009231">
    <property type="term" value="P:riboflavin biosynthetic process"/>
    <property type="evidence" value="ECO:0007669"/>
    <property type="project" value="UniProtKB-UniRule"/>
</dbReference>
<proteinExistence type="inferred from homology"/>
<evidence type="ECO:0000256" key="9">
    <source>
        <dbReference type="HAMAP-Rule" id="MF_00179"/>
    </source>
</evidence>
<evidence type="ECO:0000256" key="6">
    <source>
        <dbReference type="ARBA" id="ARBA00022833"/>
    </source>
</evidence>
<feature type="binding site" evidence="9">
    <location>
        <position position="246"/>
    </location>
    <ligand>
        <name>GTP</name>
        <dbReference type="ChEBI" id="CHEBI:37565"/>
    </ligand>
</feature>
<feature type="binding site" evidence="9">
    <location>
        <position position="290"/>
    </location>
    <ligand>
        <name>GTP</name>
        <dbReference type="ChEBI" id="CHEBI:37565"/>
    </ligand>
</feature>
<evidence type="ECO:0000256" key="5">
    <source>
        <dbReference type="ARBA" id="ARBA00022801"/>
    </source>
</evidence>
<dbReference type="Proteomes" id="UP000064201">
    <property type="component" value="Chromosome"/>
</dbReference>
<dbReference type="InterPro" id="IPR000926">
    <property type="entry name" value="RibA"/>
</dbReference>
<keyword evidence="4 9" id="KW-0547">Nucleotide-binding</keyword>
<evidence type="ECO:0000259" key="10">
    <source>
        <dbReference type="Pfam" id="PF00925"/>
    </source>
</evidence>
<evidence type="ECO:0000256" key="7">
    <source>
        <dbReference type="ARBA" id="ARBA00023134"/>
    </source>
</evidence>
<dbReference type="GO" id="GO:0008270">
    <property type="term" value="F:zinc ion binding"/>
    <property type="evidence" value="ECO:0007669"/>
    <property type="project" value="UniProtKB-UniRule"/>
</dbReference>
<feature type="active site" description="Proton acceptor" evidence="9">
    <location>
        <position position="302"/>
    </location>
</feature>
<keyword evidence="12" id="KW-1185">Reference proteome</keyword>
<dbReference type="KEGG" id="tvr:TVD_05755"/>
<dbReference type="SUPFAM" id="SSF142695">
    <property type="entry name" value="RibA-like"/>
    <property type="match status" value="1"/>
</dbReference>
<protein>
    <recommendedName>
        <fullName evidence="9">GTP cyclohydrolase-2</fullName>
        <ecNumber evidence="9">3.5.4.25</ecNumber>
    </recommendedName>
    <alternativeName>
        <fullName evidence="9">GTP cyclohydrolase II</fullName>
    </alternativeName>
</protein>
<organism evidence="11 12">
    <name type="scientific">Thioalkalivibrio versutus</name>
    <dbReference type="NCBI Taxonomy" id="106634"/>
    <lineage>
        <taxon>Bacteria</taxon>
        <taxon>Pseudomonadati</taxon>
        <taxon>Pseudomonadota</taxon>
        <taxon>Gammaproteobacteria</taxon>
        <taxon>Chromatiales</taxon>
        <taxon>Ectothiorhodospiraceae</taxon>
        <taxon>Thioalkalivibrio</taxon>
    </lineage>
</organism>
<comment type="catalytic activity">
    <reaction evidence="8 9">
        <text>GTP + 4 H2O = 2,5-diamino-6-hydroxy-4-(5-phosphoribosylamino)-pyrimidine + formate + 2 phosphate + 3 H(+)</text>
        <dbReference type="Rhea" id="RHEA:23704"/>
        <dbReference type="ChEBI" id="CHEBI:15377"/>
        <dbReference type="ChEBI" id="CHEBI:15378"/>
        <dbReference type="ChEBI" id="CHEBI:15740"/>
        <dbReference type="ChEBI" id="CHEBI:37565"/>
        <dbReference type="ChEBI" id="CHEBI:43474"/>
        <dbReference type="ChEBI" id="CHEBI:58614"/>
        <dbReference type="EC" id="3.5.4.25"/>
    </reaction>
</comment>
<keyword evidence="7 9" id="KW-0342">GTP-binding</keyword>
<feature type="binding site" evidence="9">
    <location>
        <position position="325"/>
    </location>
    <ligand>
        <name>GTP</name>
        <dbReference type="ChEBI" id="CHEBI:37565"/>
    </ligand>
</feature>
<dbReference type="HAMAP" id="MF_00179">
    <property type="entry name" value="RibA"/>
    <property type="match status" value="1"/>
</dbReference>
<evidence type="ECO:0000256" key="4">
    <source>
        <dbReference type="ARBA" id="ARBA00022741"/>
    </source>
</evidence>
<comment type="pathway">
    <text evidence="1 9">Cofactor biosynthesis; riboflavin biosynthesis; 5-amino-6-(D-ribitylamino)uracil from GTP: step 1/4.</text>
</comment>
<dbReference type="RefSeq" id="WP_047251045.1">
    <property type="nucleotide sequence ID" value="NZ_CP011367.1"/>
</dbReference>
<dbReference type="PANTHER" id="PTHR21327:SF18">
    <property type="entry name" value="3,4-DIHYDROXY-2-BUTANONE 4-PHOSPHATE SYNTHASE"/>
    <property type="match status" value="1"/>
</dbReference>
<feature type="binding site" evidence="9">
    <location>
        <begin position="268"/>
        <end position="270"/>
    </location>
    <ligand>
        <name>GTP</name>
        <dbReference type="ChEBI" id="CHEBI:37565"/>
    </ligand>
</feature>
<dbReference type="PANTHER" id="PTHR21327">
    <property type="entry name" value="GTP CYCLOHYDROLASE II-RELATED"/>
    <property type="match status" value="1"/>
</dbReference>
<dbReference type="GO" id="GO:0005525">
    <property type="term" value="F:GTP binding"/>
    <property type="evidence" value="ECO:0007669"/>
    <property type="project" value="UniProtKB-KW"/>
</dbReference>
<dbReference type="EC" id="3.5.4.25" evidence="9"/>
<gene>
    <name evidence="9" type="primary">ribA</name>
    <name evidence="11" type="ORF">TVD_05755</name>
</gene>